<evidence type="ECO:0000313" key="3">
    <source>
        <dbReference type="Proteomes" id="UP000235315"/>
    </source>
</evidence>
<name>A0ABN5FZS5_PSEO1</name>
<organism evidence="2 3">
    <name type="scientific">Pseudomonas ogarae (strain DSM 112162 / CECT 30235 / F113)</name>
    <dbReference type="NCBI Taxonomy" id="1114970"/>
    <lineage>
        <taxon>Bacteria</taxon>
        <taxon>Pseudomonadati</taxon>
        <taxon>Pseudomonadota</taxon>
        <taxon>Gammaproteobacteria</taxon>
        <taxon>Pseudomonadales</taxon>
        <taxon>Pseudomonadaceae</taxon>
        <taxon>Pseudomonas</taxon>
    </lineage>
</organism>
<keyword evidence="3" id="KW-1185">Reference proteome</keyword>
<dbReference type="Proteomes" id="UP000235315">
    <property type="component" value="Chromosome"/>
</dbReference>
<evidence type="ECO:0000256" key="1">
    <source>
        <dbReference type="SAM" id="MobiDB-lite"/>
    </source>
</evidence>
<feature type="region of interest" description="Disordered" evidence="1">
    <location>
        <begin position="1"/>
        <end position="21"/>
    </location>
</feature>
<gene>
    <name evidence="2" type="ORF">C1C98_03635</name>
</gene>
<dbReference type="EMBL" id="CP025738">
    <property type="protein sequence ID" value="AUO44597.1"/>
    <property type="molecule type" value="Genomic_DNA"/>
</dbReference>
<sequence length="72" mass="8151">MDGPSRRAHGAMPSFGHTEPRRGAEWWGKALLVTFGALPKVTRCKSGTISRRYRRNGYTPLPQWVETEDPQP</sequence>
<reference evidence="2 3" key="1">
    <citation type="submission" date="2018-01" db="EMBL/GenBank/DDBJ databases">
        <title>Tropical forage species Digitaria eriantha prevents oxidative stress under low temperature conditions by the incorporation of polyhydroxybutyrate-producing endophytic bacteria.</title>
        <authorList>
            <person name="Stritzler M."/>
            <person name="Ayub N."/>
        </authorList>
    </citation>
    <scope>NUCLEOTIDE SEQUENCE [LARGE SCALE GENOMIC DNA]</scope>
    <source>
        <strain evidence="2 3">FR1</strain>
    </source>
</reference>
<accession>A0ABN5FZS5</accession>
<proteinExistence type="predicted"/>
<protein>
    <submittedName>
        <fullName evidence="2">Uncharacterized protein</fullName>
    </submittedName>
</protein>
<evidence type="ECO:0000313" key="2">
    <source>
        <dbReference type="EMBL" id="AUO44597.1"/>
    </source>
</evidence>